<evidence type="ECO:0000313" key="2">
    <source>
        <dbReference type="Proteomes" id="UP000821865"/>
    </source>
</evidence>
<evidence type="ECO:0000313" key="1">
    <source>
        <dbReference type="EMBL" id="KAH7980423.1"/>
    </source>
</evidence>
<organism evidence="1 2">
    <name type="scientific">Dermacentor silvarum</name>
    <name type="common">Tick</name>
    <dbReference type="NCBI Taxonomy" id="543639"/>
    <lineage>
        <taxon>Eukaryota</taxon>
        <taxon>Metazoa</taxon>
        <taxon>Ecdysozoa</taxon>
        <taxon>Arthropoda</taxon>
        <taxon>Chelicerata</taxon>
        <taxon>Arachnida</taxon>
        <taxon>Acari</taxon>
        <taxon>Parasitiformes</taxon>
        <taxon>Ixodida</taxon>
        <taxon>Ixodoidea</taxon>
        <taxon>Ixodidae</taxon>
        <taxon>Rhipicephalinae</taxon>
        <taxon>Dermacentor</taxon>
    </lineage>
</organism>
<name>A0ACB8E1B2_DERSI</name>
<gene>
    <name evidence="1" type="ORF">HPB49_015987</name>
</gene>
<dbReference type="Proteomes" id="UP000821865">
    <property type="component" value="Chromosome 1"/>
</dbReference>
<accession>A0ACB8E1B2</accession>
<proteinExistence type="predicted"/>
<protein>
    <submittedName>
        <fullName evidence="1">Uncharacterized protein</fullName>
    </submittedName>
</protein>
<reference evidence="1" key="1">
    <citation type="submission" date="2020-05" db="EMBL/GenBank/DDBJ databases">
        <title>Large-scale comparative analyses of tick genomes elucidate their genetic diversity and vector capacities.</title>
        <authorList>
            <person name="Jia N."/>
            <person name="Wang J."/>
            <person name="Shi W."/>
            <person name="Du L."/>
            <person name="Sun Y."/>
            <person name="Zhan W."/>
            <person name="Jiang J."/>
            <person name="Wang Q."/>
            <person name="Zhang B."/>
            <person name="Ji P."/>
            <person name="Sakyi L.B."/>
            <person name="Cui X."/>
            <person name="Yuan T."/>
            <person name="Jiang B."/>
            <person name="Yang W."/>
            <person name="Lam T.T.-Y."/>
            <person name="Chang Q."/>
            <person name="Ding S."/>
            <person name="Wang X."/>
            <person name="Zhu J."/>
            <person name="Ruan X."/>
            <person name="Zhao L."/>
            <person name="Wei J."/>
            <person name="Que T."/>
            <person name="Du C."/>
            <person name="Cheng J."/>
            <person name="Dai P."/>
            <person name="Han X."/>
            <person name="Huang E."/>
            <person name="Gao Y."/>
            <person name="Liu J."/>
            <person name="Shao H."/>
            <person name="Ye R."/>
            <person name="Li L."/>
            <person name="Wei W."/>
            <person name="Wang X."/>
            <person name="Wang C."/>
            <person name="Yang T."/>
            <person name="Huo Q."/>
            <person name="Li W."/>
            <person name="Guo W."/>
            <person name="Chen H."/>
            <person name="Zhou L."/>
            <person name="Ni X."/>
            <person name="Tian J."/>
            <person name="Zhou Y."/>
            <person name="Sheng Y."/>
            <person name="Liu T."/>
            <person name="Pan Y."/>
            <person name="Xia L."/>
            <person name="Li J."/>
            <person name="Zhao F."/>
            <person name="Cao W."/>
        </authorList>
    </citation>
    <scope>NUCLEOTIDE SEQUENCE</scope>
    <source>
        <strain evidence="1">Dsil-2018</strain>
    </source>
</reference>
<keyword evidence="2" id="KW-1185">Reference proteome</keyword>
<dbReference type="EMBL" id="CM023470">
    <property type="protein sequence ID" value="KAH7980423.1"/>
    <property type="molecule type" value="Genomic_DNA"/>
</dbReference>
<comment type="caution">
    <text evidence="1">The sequence shown here is derived from an EMBL/GenBank/DDBJ whole genome shotgun (WGS) entry which is preliminary data.</text>
</comment>
<sequence>MAARIRDINTVHLSAKEYAVATDIAPPANSARGVAHAIPQGTTDAELMHGLYAHKRQILQARMLGPCATALITFEGRMVPRSKTLSHVTSKEQQALTALVQELCIEMAELRAELKEERSRNKPPAQESSPEPRTPPQPPQRASAASVVRETVEEINTDSPPEPNPTAQPIDARVTACEKGIHENRKAIQELHMRMEKGFDEIRQMITHLHEVFTPVLNDHRHKKTRVYPHREAALQQMLQEDQNGQKTE</sequence>